<evidence type="ECO:0000313" key="7">
    <source>
        <dbReference type="EMBL" id="MBT0773739.1"/>
    </source>
</evidence>
<dbReference type="InterPro" id="IPR041583">
    <property type="entry name" value="TetR_C_31"/>
</dbReference>
<dbReference type="Pfam" id="PF00440">
    <property type="entry name" value="TetR_N"/>
    <property type="match status" value="1"/>
</dbReference>
<keyword evidence="3" id="KW-0804">Transcription</keyword>
<accession>A0ABS5TSK2</accession>
<evidence type="ECO:0000313" key="8">
    <source>
        <dbReference type="Proteomes" id="UP001197247"/>
    </source>
</evidence>
<proteinExistence type="predicted"/>
<dbReference type="EMBL" id="JAHBAY010000019">
    <property type="protein sequence ID" value="MBT0773739.1"/>
    <property type="molecule type" value="Genomic_DNA"/>
</dbReference>
<dbReference type="PANTHER" id="PTHR47506">
    <property type="entry name" value="TRANSCRIPTIONAL REGULATORY PROTEIN"/>
    <property type="match status" value="1"/>
</dbReference>
<feature type="domain" description="HTH tetR-type" evidence="6">
    <location>
        <begin position="24"/>
        <end position="84"/>
    </location>
</feature>
<name>A0ABS5TSK2_9ACTN</name>
<dbReference type="SUPFAM" id="SSF48498">
    <property type="entry name" value="Tetracyclin repressor-like, C-terminal domain"/>
    <property type="match status" value="1"/>
</dbReference>
<dbReference type="InterPro" id="IPR036271">
    <property type="entry name" value="Tet_transcr_reg_TetR-rel_C_sf"/>
</dbReference>
<keyword evidence="2 4" id="KW-0238">DNA-binding</keyword>
<dbReference type="InterPro" id="IPR009057">
    <property type="entry name" value="Homeodomain-like_sf"/>
</dbReference>
<keyword evidence="8" id="KW-1185">Reference proteome</keyword>
<dbReference type="InterPro" id="IPR001647">
    <property type="entry name" value="HTH_TetR"/>
</dbReference>
<evidence type="ECO:0000259" key="6">
    <source>
        <dbReference type="PROSITE" id="PS50977"/>
    </source>
</evidence>
<evidence type="ECO:0000256" key="2">
    <source>
        <dbReference type="ARBA" id="ARBA00023125"/>
    </source>
</evidence>
<evidence type="ECO:0000256" key="3">
    <source>
        <dbReference type="ARBA" id="ARBA00023163"/>
    </source>
</evidence>
<evidence type="ECO:0000256" key="4">
    <source>
        <dbReference type="PROSITE-ProRule" id="PRU00335"/>
    </source>
</evidence>
<dbReference type="PROSITE" id="PS50977">
    <property type="entry name" value="HTH_TETR_2"/>
    <property type="match status" value="1"/>
</dbReference>
<gene>
    <name evidence="7" type="ORF">KIH74_32640</name>
</gene>
<feature type="DNA-binding region" description="H-T-H motif" evidence="4">
    <location>
        <begin position="47"/>
        <end position="66"/>
    </location>
</feature>
<keyword evidence="1" id="KW-0805">Transcription regulation</keyword>
<protein>
    <submittedName>
        <fullName evidence="7">TetR family transcriptional regulator</fullName>
    </submittedName>
</protein>
<evidence type="ECO:0000256" key="1">
    <source>
        <dbReference type="ARBA" id="ARBA00023015"/>
    </source>
</evidence>
<organism evidence="7 8">
    <name type="scientific">Kineosporia corallincola</name>
    <dbReference type="NCBI Taxonomy" id="2835133"/>
    <lineage>
        <taxon>Bacteria</taxon>
        <taxon>Bacillati</taxon>
        <taxon>Actinomycetota</taxon>
        <taxon>Actinomycetes</taxon>
        <taxon>Kineosporiales</taxon>
        <taxon>Kineosporiaceae</taxon>
        <taxon>Kineosporia</taxon>
    </lineage>
</organism>
<dbReference type="Gene3D" id="1.10.357.10">
    <property type="entry name" value="Tetracycline Repressor, domain 2"/>
    <property type="match status" value="1"/>
</dbReference>
<dbReference type="SUPFAM" id="SSF46689">
    <property type="entry name" value="Homeodomain-like"/>
    <property type="match status" value="1"/>
</dbReference>
<comment type="caution">
    <text evidence="7">The sequence shown here is derived from an EMBL/GenBank/DDBJ whole genome shotgun (WGS) entry which is preliminary data.</text>
</comment>
<evidence type="ECO:0000256" key="5">
    <source>
        <dbReference type="SAM" id="MobiDB-lite"/>
    </source>
</evidence>
<reference evidence="7 8" key="1">
    <citation type="submission" date="2021-05" db="EMBL/GenBank/DDBJ databases">
        <title>Kineosporia and Streptomyces sp. nov. two new marine actinobacteria isolated from Coral.</title>
        <authorList>
            <person name="Buangrab K."/>
            <person name="Sutthacheep M."/>
            <person name="Yeemin T."/>
            <person name="Harunari E."/>
            <person name="Igarashi Y."/>
            <person name="Kanchanasin P."/>
            <person name="Tanasupawat S."/>
            <person name="Phongsopitanun W."/>
        </authorList>
    </citation>
    <scope>NUCLEOTIDE SEQUENCE [LARGE SCALE GENOMIC DNA]</scope>
    <source>
        <strain evidence="7 8">J2-2</strain>
    </source>
</reference>
<sequence>MDDENLPGPGPGSVARPRARRHDPERRERILAACLDVIAEAGVAGTSHRRVAAAADVPLGSMTYHFAGMDDLLREALTRFSRSVSERFEARMAGVHDAEGARRATVDLIMCDTLQDQRELVLTQELYTLAARDPSYRTVTNAWMAASRAALERHFDPLTARLVDALIEGLTLHRALDTEPHDRATVVEALERITGA</sequence>
<dbReference type="Proteomes" id="UP001197247">
    <property type="component" value="Unassembled WGS sequence"/>
</dbReference>
<dbReference type="PANTHER" id="PTHR47506:SF6">
    <property type="entry name" value="HTH-TYPE TRANSCRIPTIONAL REPRESSOR NEMR"/>
    <property type="match status" value="1"/>
</dbReference>
<dbReference type="Pfam" id="PF17940">
    <property type="entry name" value="TetR_C_31"/>
    <property type="match status" value="1"/>
</dbReference>
<feature type="region of interest" description="Disordered" evidence="5">
    <location>
        <begin position="1"/>
        <end position="25"/>
    </location>
</feature>